<dbReference type="Proteomes" id="UP001055879">
    <property type="component" value="Linkage Group LG05"/>
</dbReference>
<comment type="caution">
    <text evidence="1">The sequence shown here is derived from an EMBL/GenBank/DDBJ whole genome shotgun (WGS) entry which is preliminary data.</text>
</comment>
<evidence type="ECO:0000313" key="1">
    <source>
        <dbReference type="EMBL" id="KAI3727681.1"/>
    </source>
</evidence>
<accession>A0ACB9C045</accession>
<name>A0ACB9C045_ARCLA</name>
<protein>
    <submittedName>
        <fullName evidence="1">Uncharacterized protein</fullName>
    </submittedName>
</protein>
<reference evidence="1 2" key="2">
    <citation type="journal article" date="2022" name="Mol. Ecol. Resour.">
        <title>The genomes of chicory, endive, great burdock and yacon provide insights into Asteraceae paleo-polyploidization history and plant inulin production.</title>
        <authorList>
            <person name="Fan W."/>
            <person name="Wang S."/>
            <person name="Wang H."/>
            <person name="Wang A."/>
            <person name="Jiang F."/>
            <person name="Liu H."/>
            <person name="Zhao H."/>
            <person name="Xu D."/>
            <person name="Zhang Y."/>
        </authorList>
    </citation>
    <scope>NUCLEOTIDE SEQUENCE [LARGE SCALE GENOMIC DNA]</scope>
    <source>
        <strain evidence="2">cv. Niubang</strain>
    </source>
</reference>
<evidence type="ECO:0000313" key="2">
    <source>
        <dbReference type="Proteomes" id="UP001055879"/>
    </source>
</evidence>
<proteinExistence type="predicted"/>
<dbReference type="EMBL" id="CM042051">
    <property type="protein sequence ID" value="KAI3727681.1"/>
    <property type="molecule type" value="Genomic_DNA"/>
</dbReference>
<keyword evidence="2" id="KW-1185">Reference proteome</keyword>
<organism evidence="1 2">
    <name type="scientific">Arctium lappa</name>
    <name type="common">Greater burdock</name>
    <name type="synonym">Lappa major</name>
    <dbReference type="NCBI Taxonomy" id="4217"/>
    <lineage>
        <taxon>Eukaryota</taxon>
        <taxon>Viridiplantae</taxon>
        <taxon>Streptophyta</taxon>
        <taxon>Embryophyta</taxon>
        <taxon>Tracheophyta</taxon>
        <taxon>Spermatophyta</taxon>
        <taxon>Magnoliopsida</taxon>
        <taxon>eudicotyledons</taxon>
        <taxon>Gunneridae</taxon>
        <taxon>Pentapetalae</taxon>
        <taxon>asterids</taxon>
        <taxon>campanulids</taxon>
        <taxon>Asterales</taxon>
        <taxon>Asteraceae</taxon>
        <taxon>Carduoideae</taxon>
        <taxon>Cardueae</taxon>
        <taxon>Arctiinae</taxon>
        <taxon>Arctium</taxon>
    </lineage>
</organism>
<reference evidence="2" key="1">
    <citation type="journal article" date="2022" name="Mol. Ecol. Resour.">
        <title>The genomes of chicory, endive, great burdock and yacon provide insights into Asteraceae palaeo-polyploidization history and plant inulin production.</title>
        <authorList>
            <person name="Fan W."/>
            <person name="Wang S."/>
            <person name="Wang H."/>
            <person name="Wang A."/>
            <person name="Jiang F."/>
            <person name="Liu H."/>
            <person name="Zhao H."/>
            <person name="Xu D."/>
            <person name="Zhang Y."/>
        </authorList>
    </citation>
    <scope>NUCLEOTIDE SEQUENCE [LARGE SCALE GENOMIC DNA]</scope>
    <source>
        <strain evidence="2">cv. Niubang</strain>
    </source>
</reference>
<gene>
    <name evidence="1" type="ORF">L6452_16299</name>
</gene>
<sequence>MWSEDEVNSEGEWFVEESKFEETNNAIEDTVGEEAQSVKKTTVTGKPSGEAPEKEGGTQTSPEKGDNSLNEGIGNGEGVAHCPETQLQGSEKSVKIDEENQIQVKLGSNLPGPVCGPKENSNVGPQSNVHGQLMVEKSTDGLQGNKVAIFTIPVLSPKIKNITYLVIMIRGQKERSVNFIEQRRVRVGG</sequence>